<proteinExistence type="predicted"/>
<dbReference type="InterPro" id="IPR040521">
    <property type="entry name" value="KDZ"/>
</dbReference>
<dbReference type="Proteomes" id="UP000095280">
    <property type="component" value="Unplaced"/>
</dbReference>
<dbReference type="AlphaFoldDB" id="A0A1I8HMS9"/>
<evidence type="ECO:0000256" key="1">
    <source>
        <dbReference type="SAM" id="MobiDB-lite"/>
    </source>
</evidence>
<evidence type="ECO:0000313" key="3">
    <source>
        <dbReference type="WBParaSite" id="maker-uti_cns_0006888-snap-gene-0.4-mRNA-1"/>
    </source>
</evidence>
<dbReference type="WBParaSite" id="maker-uti_cns_0006888-snap-gene-0.4-mRNA-1">
    <property type="protein sequence ID" value="maker-uti_cns_0006888-snap-gene-0.4-mRNA-1"/>
    <property type="gene ID" value="maker-uti_cns_0006888-snap-gene-0.4"/>
</dbReference>
<dbReference type="Pfam" id="PF18758">
    <property type="entry name" value="KDZ"/>
    <property type="match status" value="1"/>
</dbReference>
<protein>
    <submittedName>
        <fullName evidence="3">CxC1 domain-containing protein</fullName>
    </submittedName>
</protein>
<organism evidence="2 3">
    <name type="scientific">Macrostomum lignano</name>
    <dbReference type="NCBI Taxonomy" id="282301"/>
    <lineage>
        <taxon>Eukaryota</taxon>
        <taxon>Metazoa</taxon>
        <taxon>Spiralia</taxon>
        <taxon>Lophotrochozoa</taxon>
        <taxon>Platyhelminthes</taxon>
        <taxon>Rhabditophora</taxon>
        <taxon>Macrostomorpha</taxon>
        <taxon>Macrostomida</taxon>
        <taxon>Macrostomidae</taxon>
        <taxon>Macrostomum</taxon>
    </lineage>
</organism>
<name>A0A1I8HMS9_9PLAT</name>
<dbReference type="PANTHER" id="PTHR33096:SF1">
    <property type="entry name" value="CXC1-LIKE CYSTEINE CLUSTER ASSOCIATED WITH KDZ TRANSPOSASES DOMAIN-CONTAINING PROTEIN"/>
    <property type="match status" value="1"/>
</dbReference>
<dbReference type="PANTHER" id="PTHR33096">
    <property type="entry name" value="CXC2 DOMAIN-CONTAINING PROTEIN"/>
    <property type="match status" value="1"/>
</dbReference>
<reference evidence="3" key="1">
    <citation type="submission" date="2016-11" db="UniProtKB">
        <authorList>
            <consortium name="WormBaseParasite"/>
        </authorList>
    </citation>
    <scope>IDENTIFICATION</scope>
</reference>
<feature type="region of interest" description="Disordered" evidence="1">
    <location>
        <begin position="72"/>
        <end position="117"/>
    </location>
</feature>
<evidence type="ECO:0000313" key="2">
    <source>
        <dbReference type="Proteomes" id="UP000095280"/>
    </source>
</evidence>
<sequence>GQVPEERCPFCRSGSENAEHFICHCPVFTRARLTHLGPNPVLSDVCRPESIPLLARYLRDTGRADFFPTVGEEDRAAGETDGSSSRCPDPESDLEHEGAVEPLDDVEDDEDDNNQAERSRFKEFCEAESDRWDELLSTGTLADVNEIPIKVEVCSCTTYREALLTHGFWPIQARPENARLLTAVAIGLLLLIDCLNSQCTASLSSLCAALRHFRNSMWIPTTLTVDLFRTLNVNGSFRAFRSVLQSLRRGQNASCPACHVKNETSDNPSPVFLMMDACFGIRHRRNAGKATMPPASGFFIDVDHSNGVQPSEGHCANWSAGGRGQGLTSGAELIATNWILNYSECMVQQMLRDIPPHVPIIVSYDISCKLAGRFCDPRLTFVLPALHVYGHVLRCQLLFGIRATESVGLIDGESVERIWPPFRRFGPQVKEMAQDNRRNFLNYVADTMNFARIMSIRFQQLLHINGDIAQKARAVKLRDLYFRCKEESQRVAAEATTILSDTDEDYI</sequence>
<accession>A0A1I8HMS9</accession>
<feature type="compositionally biased region" description="Acidic residues" evidence="1">
    <location>
        <begin position="102"/>
        <end position="114"/>
    </location>
</feature>
<keyword evidence="2" id="KW-1185">Reference proteome</keyword>